<organism evidence="1 2">
    <name type="scientific">Candidatus Neomicrothrix subdominans</name>
    <dbReference type="NCBI Taxonomy" id="2954438"/>
    <lineage>
        <taxon>Bacteria</taxon>
        <taxon>Bacillati</taxon>
        <taxon>Actinomycetota</taxon>
        <taxon>Acidimicrobiia</taxon>
        <taxon>Acidimicrobiales</taxon>
        <taxon>Microthrixaceae</taxon>
        <taxon>Candidatus Neomicrothrix</taxon>
    </lineage>
</organism>
<sequence length="158" mass="16928">MSRRTVTVRRFIAAPPEVVFDLIADNSAWGRWAIGLESEREAEGHDHPDGVGAIRKVGRAPVASREEITAFDPPRSLSYKLLTGLPLQDYEASVMVEQVTDGSLLTWAGSFVPVNGVQSAGGATALRAALGSFCVSIARYVSRDDGDDDLSVHEGTVD</sequence>
<protein>
    <submittedName>
        <fullName evidence="1">SRPBCC family protein</fullName>
    </submittedName>
</protein>
<dbReference type="CDD" id="cd07821">
    <property type="entry name" value="PYR_PYL_RCAR_like"/>
    <property type="match status" value="1"/>
</dbReference>
<dbReference type="SUPFAM" id="SSF55961">
    <property type="entry name" value="Bet v1-like"/>
    <property type="match status" value="1"/>
</dbReference>
<proteinExistence type="predicted"/>
<evidence type="ECO:0000313" key="1">
    <source>
        <dbReference type="EMBL" id="MBK9296132.1"/>
    </source>
</evidence>
<dbReference type="Pfam" id="PF10604">
    <property type="entry name" value="Polyketide_cyc2"/>
    <property type="match status" value="1"/>
</dbReference>
<dbReference type="EMBL" id="JADJZA010000001">
    <property type="protein sequence ID" value="MBK9296132.1"/>
    <property type="molecule type" value="Genomic_DNA"/>
</dbReference>
<reference evidence="1 2" key="1">
    <citation type="submission" date="2020-10" db="EMBL/GenBank/DDBJ databases">
        <title>Connecting structure to function with the recovery of over 1000 high-quality activated sludge metagenome-assembled genomes encoding full-length rRNA genes using long-read sequencing.</title>
        <authorList>
            <person name="Singleton C.M."/>
            <person name="Petriglieri F."/>
            <person name="Kristensen J.M."/>
            <person name="Kirkegaard R.H."/>
            <person name="Michaelsen T.Y."/>
            <person name="Andersen M.H."/>
            <person name="Karst S.M."/>
            <person name="Dueholm M.S."/>
            <person name="Nielsen P.H."/>
            <person name="Albertsen M."/>
        </authorList>
    </citation>
    <scope>NUCLEOTIDE SEQUENCE [LARGE SCALE GENOMIC DNA]</scope>
    <source>
        <strain evidence="1">Lyne_18-Q3-R50-59_MAXAC.006</strain>
    </source>
</reference>
<accession>A0A936N9I4</accession>
<dbReference type="Proteomes" id="UP000727993">
    <property type="component" value="Unassembled WGS sequence"/>
</dbReference>
<name>A0A936N9I4_9ACTN</name>
<comment type="caution">
    <text evidence="1">The sequence shown here is derived from an EMBL/GenBank/DDBJ whole genome shotgun (WGS) entry which is preliminary data.</text>
</comment>
<dbReference type="InterPro" id="IPR019587">
    <property type="entry name" value="Polyketide_cyclase/dehydratase"/>
</dbReference>
<evidence type="ECO:0000313" key="2">
    <source>
        <dbReference type="Proteomes" id="UP000727993"/>
    </source>
</evidence>
<dbReference type="Gene3D" id="3.30.530.20">
    <property type="match status" value="1"/>
</dbReference>
<gene>
    <name evidence="1" type="ORF">IPN02_04525</name>
</gene>
<dbReference type="AlphaFoldDB" id="A0A936N9I4"/>
<dbReference type="InterPro" id="IPR023393">
    <property type="entry name" value="START-like_dom_sf"/>
</dbReference>